<keyword evidence="2" id="KW-1185">Reference proteome</keyword>
<gene>
    <name evidence="1" type="ORF">MLD38_002558</name>
</gene>
<dbReference type="Proteomes" id="UP001057402">
    <property type="component" value="Chromosome 2"/>
</dbReference>
<comment type="caution">
    <text evidence="1">The sequence shown here is derived from an EMBL/GenBank/DDBJ whole genome shotgun (WGS) entry which is preliminary data.</text>
</comment>
<evidence type="ECO:0000313" key="1">
    <source>
        <dbReference type="EMBL" id="KAI4384394.1"/>
    </source>
</evidence>
<accession>A0ACB9S3G7</accession>
<protein>
    <submittedName>
        <fullName evidence="1">Uncharacterized protein</fullName>
    </submittedName>
</protein>
<proteinExistence type="predicted"/>
<dbReference type="EMBL" id="CM042881">
    <property type="protein sequence ID" value="KAI4384394.1"/>
    <property type="molecule type" value="Genomic_DNA"/>
</dbReference>
<sequence length="68" mass="7974">MSLVWNDYCWDKASNLIYIDQPVGTGFSYTSDKRDIRHNEKGVSDDLYDFLQKVVLFLRPSLRSTQNL</sequence>
<name>A0ACB9S3G7_9MYRT</name>
<reference evidence="2" key="1">
    <citation type="journal article" date="2023" name="Front. Plant Sci.">
        <title>Chromosomal-level genome assembly of Melastoma candidum provides insights into trichome evolution.</title>
        <authorList>
            <person name="Zhong Y."/>
            <person name="Wu W."/>
            <person name="Sun C."/>
            <person name="Zou P."/>
            <person name="Liu Y."/>
            <person name="Dai S."/>
            <person name="Zhou R."/>
        </authorList>
    </citation>
    <scope>NUCLEOTIDE SEQUENCE [LARGE SCALE GENOMIC DNA]</scope>
</reference>
<organism evidence="1 2">
    <name type="scientific">Melastoma candidum</name>
    <dbReference type="NCBI Taxonomy" id="119954"/>
    <lineage>
        <taxon>Eukaryota</taxon>
        <taxon>Viridiplantae</taxon>
        <taxon>Streptophyta</taxon>
        <taxon>Embryophyta</taxon>
        <taxon>Tracheophyta</taxon>
        <taxon>Spermatophyta</taxon>
        <taxon>Magnoliopsida</taxon>
        <taxon>eudicotyledons</taxon>
        <taxon>Gunneridae</taxon>
        <taxon>Pentapetalae</taxon>
        <taxon>rosids</taxon>
        <taxon>malvids</taxon>
        <taxon>Myrtales</taxon>
        <taxon>Melastomataceae</taxon>
        <taxon>Melastomatoideae</taxon>
        <taxon>Melastomateae</taxon>
        <taxon>Melastoma</taxon>
    </lineage>
</organism>
<evidence type="ECO:0000313" key="2">
    <source>
        <dbReference type="Proteomes" id="UP001057402"/>
    </source>
</evidence>